<organism evidence="2 3">
    <name type="scientific">Pleurodeles waltl</name>
    <name type="common">Iberian ribbed newt</name>
    <dbReference type="NCBI Taxonomy" id="8319"/>
    <lineage>
        <taxon>Eukaryota</taxon>
        <taxon>Metazoa</taxon>
        <taxon>Chordata</taxon>
        <taxon>Craniata</taxon>
        <taxon>Vertebrata</taxon>
        <taxon>Euteleostomi</taxon>
        <taxon>Amphibia</taxon>
        <taxon>Batrachia</taxon>
        <taxon>Caudata</taxon>
        <taxon>Salamandroidea</taxon>
        <taxon>Salamandridae</taxon>
        <taxon>Pleurodelinae</taxon>
        <taxon>Pleurodeles</taxon>
    </lineage>
</organism>
<feature type="compositionally biased region" description="Gly residues" evidence="1">
    <location>
        <begin position="39"/>
        <end position="52"/>
    </location>
</feature>
<proteinExistence type="predicted"/>
<dbReference type="AlphaFoldDB" id="A0AAV7U419"/>
<evidence type="ECO:0000313" key="2">
    <source>
        <dbReference type="EMBL" id="KAJ1183742.1"/>
    </source>
</evidence>
<name>A0AAV7U419_PLEWA</name>
<evidence type="ECO:0000256" key="1">
    <source>
        <dbReference type="SAM" id="MobiDB-lite"/>
    </source>
</evidence>
<comment type="caution">
    <text evidence="2">The sequence shown here is derived from an EMBL/GenBank/DDBJ whole genome shotgun (WGS) entry which is preliminary data.</text>
</comment>
<accession>A0AAV7U419</accession>
<evidence type="ECO:0000313" key="3">
    <source>
        <dbReference type="Proteomes" id="UP001066276"/>
    </source>
</evidence>
<reference evidence="2" key="1">
    <citation type="journal article" date="2022" name="bioRxiv">
        <title>Sequencing and chromosome-scale assembly of the giantPleurodeles waltlgenome.</title>
        <authorList>
            <person name="Brown T."/>
            <person name="Elewa A."/>
            <person name="Iarovenko S."/>
            <person name="Subramanian E."/>
            <person name="Araus A.J."/>
            <person name="Petzold A."/>
            <person name="Susuki M."/>
            <person name="Suzuki K.-i.T."/>
            <person name="Hayashi T."/>
            <person name="Toyoda A."/>
            <person name="Oliveira C."/>
            <person name="Osipova E."/>
            <person name="Leigh N.D."/>
            <person name="Simon A."/>
            <person name="Yun M.H."/>
        </authorList>
    </citation>
    <scope>NUCLEOTIDE SEQUENCE</scope>
    <source>
        <strain evidence="2">20211129_DDA</strain>
        <tissue evidence="2">Liver</tissue>
    </source>
</reference>
<feature type="region of interest" description="Disordered" evidence="1">
    <location>
        <begin position="1"/>
        <end position="60"/>
    </location>
</feature>
<gene>
    <name evidence="2" type="ORF">NDU88_000556</name>
</gene>
<sequence>MGPEPRPSVAGVAPGPAATRKERKRRVLWGLGRSQSLEGVGGTDRAAGGGSEGPSCPRVTAAIGAGTPHIPLRAGWRGPCLLGGPADWRFSVVLSPSHRVIGREAPSGPVEH</sequence>
<dbReference type="EMBL" id="JANPWB010000005">
    <property type="protein sequence ID" value="KAJ1183742.1"/>
    <property type="molecule type" value="Genomic_DNA"/>
</dbReference>
<keyword evidence="3" id="KW-1185">Reference proteome</keyword>
<feature type="compositionally biased region" description="Low complexity" evidence="1">
    <location>
        <begin position="9"/>
        <end position="18"/>
    </location>
</feature>
<protein>
    <submittedName>
        <fullName evidence="2">Uncharacterized protein</fullName>
    </submittedName>
</protein>
<dbReference type="Proteomes" id="UP001066276">
    <property type="component" value="Chromosome 3_1"/>
</dbReference>